<organism evidence="4 5">
    <name type="scientific">Acacia crassicarpa</name>
    <name type="common">northern wattle</name>
    <dbReference type="NCBI Taxonomy" id="499986"/>
    <lineage>
        <taxon>Eukaryota</taxon>
        <taxon>Viridiplantae</taxon>
        <taxon>Streptophyta</taxon>
        <taxon>Embryophyta</taxon>
        <taxon>Tracheophyta</taxon>
        <taxon>Spermatophyta</taxon>
        <taxon>Magnoliopsida</taxon>
        <taxon>eudicotyledons</taxon>
        <taxon>Gunneridae</taxon>
        <taxon>Pentapetalae</taxon>
        <taxon>rosids</taxon>
        <taxon>fabids</taxon>
        <taxon>Fabales</taxon>
        <taxon>Fabaceae</taxon>
        <taxon>Caesalpinioideae</taxon>
        <taxon>mimosoid clade</taxon>
        <taxon>Acacieae</taxon>
        <taxon>Acacia</taxon>
    </lineage>
</organism>
<dbReference type="Proteomes" id="UP001293593">
    <property type="component" value="Unassembled WGS sequence"/>
</dbReference>
<sequence length="148" mass="15562">MARVSRIKLGSQGLEVSAQGLGCMGMSAFYGAPQPKPDMIALIHHAVQSGVTLLDTSDIYGPHTHEILLGKVRSIRNSLSFCLSQVTGSKGSQVPFYSFSPLFFSPFPSFPLSSASSTVAQPSNSKAGSIGANIRSEVASQLISGLRC</sequence>
<dbReference type="SUPFAM" id="SSF51430">
    <property type="entry name" value="NAD(P)-linked oxidoreductase"/>
    <property type="match status" value="1"/>
</dbReference>
<name>A0AAE1JEF1_9FABA</name>
<evidence type="ECO:0000256" key="2">
    <source>
        <dbReference type="ARBA" id="ARBA00023002"/>
    </source>
</evidence>
<keyword evidence="2" id="KW-0560">Oxidoreductase</keyword>
<dbReference type="InterPro" id="IPR036812">
    <property type="entry name" value="NAD(P)_OxRdtase_dom_sf"/>
</dbReference>
<protein>
    <recommendedName>
        <fullName evidence="3">NADP-dependent oxidoreductase domain-containing protein</fullName>
    </recommendedName>
</protein>
<accession>A0AAE1JEF1</accession>
<evidence type="ECO:0000313" key="5">
    <source>
        <dbReference type="Proteomes" id="UP001293593"/>
    </source>
</evidence>
<evidence type="ECO:0000313" key="4">
    <source>
        <dbReference type="EMBL" id="KAK4268962.1"/>
    </source>
</evidence>
<dbReference type="Pfam" id="PF00248">
    <property type="entry name" value="Aldo_ket_red"/>
    <property type="match status" value="1"/>
</dbReference>
<proteinExistence type="predicted"/>
<feature type="domain" description="NADP-dependent oxidoreductase" evidence="3">
    <location>
        <begin position="23"/>
        <end position="72"/>
    </location>
</feature>
<dbReference type="AlphaFoldDB" id="A0AAE1JEF1"/>
<dbReference type="InterPro" id="IPR050791">
    <property type="entry name" value="Aldo-Keto_reductase"/>
</dbReference>
<dbReference type="Gene3D" id="3.20.20.100">
    <property type="entry name" value="NADP-dependent oxidoreductase domain"/>
    <property type="match status" value="1"/>
</dbReference>
<dbReference type="GO" id="GO:0016491">
    <property type="term" value="F:oxidoreductase activity"/>
    <property type="evidence" value="ECO:0007669"/>
    <property type="project" value="UniProtKB-KW"/>
</dbReference>
<dbReference type="GO" id="GO:0005737">
    <property type="term" value="C:cytoplasm"/>
    <property type="evidence" value="ECO:0007669"/>
    <property type="project" value="TreeGrafter"/>
</dbReference>
<evidence type="ECO:0000256" key="1">
    <source>
        <dbReference type="ARBA" id="ARBA00022857"/>
    </source>
</evidence>
<comment type="caution">
    <text evidence="4">The sequence shown here is derived from an EMBL/GenBank/DDBJ whole genome shotgun (WGS) entry which is preliminary data.</text>
</comment>
<gene>
    <name evidence="4" type="ORF">QN277_022182</name>
</gene>
<evidence type="ECO:0000259" key="3">
    <source>
        <dbReference type="Pfam" id="PF00248"/>
    </source>
</evidence>
<reference evidence="4" key="1">
    <citation type="submission" date="2023-10" db="EMBL/GenBank/DDBJ databases">
        <title>Chromosome-level genome of the transformable northern wattle, Acacia crassicarpa.</title>
        <authorList>
            <person name="Massaro I."/>
            <person name="Sinha N.R."/>
            <person name="Poethig S."/>
            <person name="Leichty A.R."/>
        </authorList>
    </citation>
    <scope>NUCLEOTIDE SEQUENCE</scope>
    <source>
        <strain evidence="4">Acra3RX</strain>
        <tissue evidence="4">Leaf</tissue>
    </source>
</reference>
<dbReference type="EMBL" id="JAWXYG010000006">
    <property type="protein sequence ID" value="KAK4268962.1"/>
    <property type="molecule type" value="Genomic_DNA"/>
</dbReference>
<dbReference type="InterPro" id="IPR023210">
    <property type="entry name" value="NADP_OxRdtase_dom"/>
</dbReference>
<keyword evidence="5" id="KW-1185">Reference proteome</keyword>
<keyword evidence="1" id="KW-0521">NADP</keyword>
<dbReference type="PANTHER" id="PTHR43625:SF40">
    <property type="entry name" value="ALDO-KETO REDUCTASE YAKC [NADP(+)]"/>
    <property type="match status" value="1"/>
</dbReference>
<dbReference type="PANTHER" id="PTHR43625">
    <property type="entry name" value="AFLATOXIN B1 ALDEHYDE REDUCTASE"/>
    <property type="match status" value="1"/>
</dbReference>